<dbReference type="InterPro" id="IPR011990">
    <property type="entry name" value="TPR-like_helical_dom_sf"/>
</dbReference>
<dbReference type="Gene3D" id="1.25.40.10">
    <property type="entry name" value="Tetratricopeptide repeat domain"/>
    <property type="match status" value="1"/>
</dbReference>
<accession>A0ABT4AMF6</accession>
<protein>
    <recommendedName>
        <fullName evidence="3">Tetratricopeptide repeat protein</fullName>
    </recommendedName>
</protein>
<evidence type="ECO:0008006" key="3">
    <source>
        <dbReference type="Google" id="ProtNLM"/>
    </source>
</evidence>
<proteinExistence type="predicted"/>
<comment type="caution">
    <text evidence="1">The sequence shown here is derived from an EMBL/GenBank/DDBJ whole genome shotgun (WGS) entry which is preliminary data.</text>
</comment>
<sequence>MTKTLLHPTVEELLERLREARKGGGAEASRREQVKRYRELLAECPTFTPALLELGRLLQLTDEPGVEAEAAFVEVQRLLEQAVQVSAREANAVVELGYFLDTIRNAPEEATTLYEEGATKALKTLEDAWAGLLRAWIHERTKESLEKALRLSEVAEKLFPDSGRIQGVVQDARNTAIHDGLLKP</sequence>
<name>A0ABT4AMF6_9BACT</name>
<evidence type="ECO:0000313" key="2">
    <source>
        <dbReference type="Proteomes" id="UP001207654"/>
    </source>
</evidence>
<keyword evidence="2" id="KW-1185">Reference proteome</keyword>
<evidence type="ECO:0000313" key="1">
    <source>
        <dbReference type="EMBL" id="MCY1082766.1"/>
    </source>
</evidence>
<organism evidence="1 2">
    <name type="scientific">Archangium lansingense</name>
    <dbReference type="NCBI Taxonomy" id="2995310"/>
    <lineage>
        <taxon>Bacteria</taxon>
        <taxon>Pseudomonadati</taxon>
        <taxon>Myxococcota</taxon>
        <taxon>Myxococcia</taxon>
        <taxon>Myxococcales</taxon>
        <taxon>Cystobacterineae</taxon>
        <taxon>Archangiaceae</taxon>
        <taxon>Archangium</taxon>
    </lineage>
</organism>
<dbReference type="EMBL" id="JAPNKA010000001">
    <property type="protein sequence ID" value="MCY1082766.1"/>
    <property type="molecule type" value="Genomic_DNA"/>
</dbReference>
<reference evidence="1 2" key="1">
    <citation type="submission" date="2022-11" db="EMBL/GenBank/DDBJ databases">
        <title>Minimal conservation of predation-associated metabolite biosynthetic gene clusters underscores biosynthetic potential of Myxococcota including descriptions for ten novel species: Archangium lansinium sp. nov., Myxococcus landrumus sp. nov., Nannocystis bai.</title>
        <authorList>
            <person name="Ahearne A."/>
            <person name="Stevens C."/>
            <person name="Phillips K."/>
        </authorList>
    </citation>
    <scope>NUCLEOTIDE SEQUENCE [LARGE SCALE GENOMIC DNA]</scope>
    <source>
        <strain evidence="1 2">MIWBW</strain>
    </source>
</reference>
<dbReference type="Proteomes" id="UP001207654">
    <property type="component" value="Unassembled WGS sequence"/>
</dbReference>
<gene>
    <name evidence="1" type="ORF">OV287_50780</name>
</gene>
<dbReference type="RefSeq" id="WP_267541324.1">
    <property type="nucleotide sequence ID" value="NZ_JAPNKA010000001.1"/>
</dbReference>